<dbReference type="InterPro" id="IPR036291">
    <property type="entry name" value="NAD(P)-bd_dom_sf"/>
</dbReference>
<protein>
    <recommendedName>
        <fullName evidence="3">Enoyl reductase (ER) domain-containing protein</fullName>
    </recommendedName>
</protein>
<dbReference type="Proteomes" id="UP001314263">
    <property type="component" value="Unassembled WGS sequence"/>
</dbReference>
<keyword evidence="1" id="KW-0521">NADP</keyword>
<dbReference type="InterPro" id="IPR020843">
    <property type="entry name" value="ER"/>
</dbReference>
<dbReference type="CDD" id="cd05282">
    <property type="entry name" value="ETR_like"/>
    <property type="match status" value="1"/>
</dbReference>
<dbReference type="PANTHER" id="PTHR48106">
    <property type="entry name" value="QUINONE OXIDOREDUCTASE PIG3-RELATED"/>
    <property type="match status" value="1"/>
</dbReference>
<dbReference type="GO" id="GO:0070402">
    <property type="term" value="F:NADPH binding"/>
    <property type="evidence" value="ECO:0007669"/>
    <property type="project" value="TreeGrafter"/>
</dbReference>
<evidence type="ECO:0000313" key="4">
    <source>
        <dbReference type="EMBL" id="CAK0764965.1"/>
    </source>
</evidence>
<dbReference type="PANTHER" id="PTHR48106:SF2">
    <property type="entry name" value="ZN2+-BINDING DEHYDROGENASE"/>
    <property type="match status" value="1"/>
</dbReference>
<dbReference type="AlphaFoldDB" id="A0AAV1HZG4"/>
<gene>
    <name evidence="4" type="ORF">CVIRNUC_003211</name>
</gene>
<name>A0AAV1HZG4_9CHLO</name>
<dbReference type="InterPro" id="IPR013154">
    <property type="entry name" value="ADH-like_N"/>
</dbReference>
<evidence type="ECO:0000313" key="5">
    <source>
        <dbReference type="Proteomes" id="UP001314263"/>
    </source>
</evidence>
<keyword evidence="5" id="KW-1185">Reference proteome</keyword>
<sequence>MDETKKKNPEEPLRIIEKYIPSPGPGQALVRIFLRPVNPSDVATASGVYPGFKPDSYPATPGLEGVGKVVELGPSSSGQIQKGTRVVGAPWRIQGNEGTWQQYVVVDEADLIAVPESVADESASQFFVNPVTAYGFLETLKVPPGEYLLQGAAGSTLGRQLIALAKERGVKTINVVRRKEQVQELLDMGADEVIATSDEDLVARVKEITNRKLAYAAVDPIAGEFTKAVAAAVRPGGTVYVYGALGGTTITVGLGDILFRGVHVTGFWLGRWLTELGDKKAEVLNSCMDLMARGVIVPTVGRKFPLEQANEAMEESQRQARGGKVFLEG</sequence>
<organism evidence="4 5">
    <name type="scientific">Coccomyxa viridis</name>
    <dbReference type="NCBI Taxonomy" id="1274662"/>
    <lineage>
        <taxon>Eukaryota</taxon>
        <taxon>Viridiplantae</taxon>
        <taxon>Chlorophyta</taxon>
        <taxon>core chlorophytes</taxon>
        <taxon>Trebouxiophyceae</taxon>
        <taxon>Trebouxiophyceae incertae sedis</taxon>
        <taxon>Coccomyxaceae</taxon>
        <taxon>Coccomyxa</taxon>
    </lineage>
</organism>
<evidence type="ECO:0000256" key="2">
    <source>
        <dbReference type="ARBA" id="ARBA00023002"/>
    </source>
</evidence>
<keyword evidence="2" id="KW-0560">Oxidoreductase</keyword>
<comment type="caution">
    <text evidence="4">The sequence shown here is derived from an EMBL/GenBank/DDBJ whole genome shotgun (WGS) entry which is preliminary data.</text>
</comment>
<accession>A0AAV1HZG4</accession>
<dbReference type="SMART" id="SM00829">
    <property type="entry name" value="PKS_ER"/>
    <property type="match status" value="1"/>
</dbReference>
<dbReference type="Gene3D" id="3.90.180.10">
    <property type="entry name" value="Medium-chain alcohol dehydrogenases, catalytic domain"/>
    <property type="match status" value="1"/>
</dbReference>
<dbReference type="EMBL" id="CAUYUE010000004">
    <property type="protein sequence ID" value="CAK0764965.1"/>
    <property type="molecule type" value="Genomic_DNA"/>
</dbReference>
<dbReference type="SUPFAM" id="SSF50129">
    <property type="entry name" value="GroES-like"/>
    <property type="match status" value="1"/>
</dbReference>
<proteinExistence type="predicted"/>
<dbReference type="GO" id="GO:0016651">
    <property type="term" value="F:oxidoreductase activity, acting on NAD(P)H"/>
    <property type="evidence" value="ECO:0007669"/>
    <property type="project" value="TreeGrafter"/>
</dbReference>
<dbReference type="SUPFAM" id="SSF51735">
    <property type="entry name" value="NAD(P)-binding Rossmann-fold domains"/>
    <property type="match status" value="1"/>
</dbReference>
<evidence type="ECO:0000259" key="3">
    <source>
        <dbReference type="SMART" id="SM00829"/>
    </source>
</evidence>
<dbReference type="Pfam" id="PF08240">
    <property type="entry name" value="ADH_N"/>
    <property type="match status" value="1"/>
</dbReference>
<feature type="domain" description="Enoyl reductase (ER)" evidence="3">
    <location>
        <begin position="8"/>
        <end position="327"/>
    </location>
</feature>
<dbReference type="Pfam" id="PF00107">
    <property type="entry name" value="ADH_zinc_N"/>
    <property type="match status" value="1"/>
</dbReference>
<dbReference type="InterPro" id="IPR011032">
    <property type="entry name" value="GroES-like_sf"/>
</dbReference>
<evidence type="ECO:0000256" key="1">
    <source>
        <dbReference type="ARBA" id="ARBA00022857"/>
    </source>
</evidence>
<reference evidence="4 5" key="1">
    <citation type="submission" date="2023-10" db="EMBL/GenBank/DDBJ databases">
        <authorList>
            <person name="Maclean D."/>
            <person name="Macfadyen A."/>
        </authorList>
    </citation>
    <scope>NUCLEOTIDE SEQUENCE [LARGE SCALE GENOMIC DNA]</scope>
</reference>
<dbReference type="Gene3D" id="3.40.50.720">
    <property type="entry name" value="NAD(P)-binding Rossmann-like Domain"/>
    <property type="match status" value="1"/>
</dbReference>
<dbReference type="InterPro" id="IPR013149">
    <property type="entry name" value="ADH-like_C"/>
</dbReference>